<keyword evidence="2" id="KW-1185">Reference proteome</keyword>
<evidence type="ECO:0000313" key="1">
    <source>
        <dbReference type="EMBL" id="QQO90263.1"/>
    </source>
</evidence>
<gene>
    <name evidence="1" type="ORF">pEaSNUABM5_00121</name>
</gene>
<proteinExistence type="predicted"/>
<dbReference type="EMBL" id="MW366843">
    <property type="protein sequence ID" value="QQO90263.1"/>
    <property type="molecule type" value="Genomic_DNA"/>
</dbReference>
<accession>A0A7T8EPG3</accession>
<organism evidence="1 2">
    <name type="scientific">Erwinia phage pEa_SNUABM_5</name>
    <dbReference type="NCBI Taxonomy" id="2797313"/>
    <lineage>
        <taxon>Viruses</taxon>
        <taxon>Duplodnaviria</taxon>
        <taxon>Heunggongvirae</taxon>
        <taxon>Uroviricota</taxon>
        <taxon>Caudoviricetes</taxon>
        <taxon>Rivsvirus</taxon>
        <taxon>Rivsvirus SNUABM5</taxon>
    </lineage>
</organism>
<evidence type="ECO:0000313" key="2">
    <source>
        <dbReference type="Proteomes" id="UP000596123"/>
    </source>
</evidence>
<reference evidence="1 2" key="1">
    <citation type="submission" date="2020-12" db="EMBL/GenBank/DDBJ databases">
        <title>Complete genome sequence of Erwinia phage pEa_SNUABM_5.</title>
        <authorList>
            <person name="Kim S.G."/>
            <person name="Lee S.B."/>
            <person name="Kwon J."/>
            <person name="Park S.C."/>
        </authorList>
    </citation>
    <scope>NUCLEOTIDE SEQUENCE [LARGE SCALE GENOMIC DNA]</scope>
</reference>
<dbReference type="Proteomes" id="UP000596123">
    <property type="component" value="Segment"/>
</dbReference>
<name>A0A7T8EPG3_9CAUD</name>
<sequence>MGDTYLSWETGARRAGSWKDNLVRIHAFTLSAYLVDTKYRVNLYVS</sequence>
<protein>
    <submittedName>
        <fullName evidence="1">Uncharacterized protein</fullName>
    </submittedName>
</protein>